<evidence type="ECO:0000313" key="3">
    <source>
        <dbReference type="EMBL" id="GAA1548429.1"/>
    </source>
</evidence>
<feature type="domain" description="Trehalase-like N-terminal" evidence="2">
    <location>
        <begin position="14"/>
        <end position="120"/>
    </location>
</feature>
<reference evidence="3 4" key="1">
    <citation type="journal article" date="2019" name="Int. J. Syst. Evol. Microbiol.">
        <title>The Global Catalogue of Microorganisms (GCM) 10K type strain sequencing project: providing services to taxonomists for standard genome sequencing and annotation.</title>
        <authorList>
            <consortium name="The Broad Institute Genomics Platform"/>
            <consortium name="The Broad Institute Genome Sequencing Center for Infectious Disease"/>
            <person name="Wu L."/>
            <person name="Ma J."/>
        </authorList>
    </citation>
    <scope>NUCLEOTIDE SEQUENCE [LARGE SCALE GENOMIC DNA]</scope>
    <source>
        <strain evidence="3 4">JCM 15933</strain>
    </source>
</reference>
<evidence type="ECO:0000259" key="1">
    <source>
        <dbReference type="Pfam" id="PF00723"/>
    </source>
</evidence>
<organism evidence="3 4">
    <name type="scientific">Dactylosporangium maewongense</name>
    <dbReference type="NCBI Taxonomy" id="634393"/>
    <lineage>
        <taxon>Bacteria</taxon>
        <taxon>Bacillati</taxon>
        <taxon>Actinomycetota</taxon>
        <taxon>Actinomycetes</taxon>
        <taxon>Micromonosporales</taxon>
        <taxon>Micromonosporaceae</taxon>
        <taxon>Dactylosporangium</taxon>
    </lineage>
</organism>
<keyword evidence="4" id="KW-1185">Reference proteome</keyword>
<dbReference type="InterPro" id="IPR045582">
    <property type="entry name" value="Trehalase-like_N"/>
</dbReference>
<sequence length="593" mass="63207">MTAVHGAPPRRAAGVSAPQVLRQYALLADGRRGALIGPRGDVAWLCAPAWESDAVFTGLLGGPGVYAVAPADDRFVWGGFYEPGTLIWTSRWITTDAIIHSREALALPGAPHTLTLLRRVAAIRGDAVVRLLLDVCAGFGRQPLRDLTRDEHGWAGRAGDLYVRWHGAPQARPDASGVLHGELRLPPGGRHDLMLQLSTRPFTGPAPEADELWPATAAAWQAAVPTTVDGFSGRDARHACAVLHGLTTPEGGMVAAATTSLPERAEAGRNYDYRYAWIRDQSYAGHAAAAAGADGLLDAAVRFVSQHLLTDGPALAPAYVAGSGRPVPDERDLGFLPGYPGAPVRTGNWVNGQFQLDAFGEALLLLTVAARRDRLDADGRRALHLAADTIARRWRDPDAGIWELHPRPWTHSRLTCVAGLLRAAGAVTGPTAARWRDLAGSILADTQATCLHPTGRWQRAPDDPRVDAALLFPGIRGAVPPGDPRTAATLAAVRAELTEDGYVYRFRADDAPLGGAEGAFLLCGYGMALAEQQAGNPVAAARWFERNRAACGPPGLYAEEYDVRQRQLRGNLPQAFVHALLLETAATLPDPTG</sequence>
<evidence type="ECO:0000313" key="4">
    <source>
        <dbReference type="Proteomes" id="UP001501470"/>
    </source>
</evidence>
<dbReference type="RefSeq" id="WP_344508759.1">
    <property type="nucleotide sequence ID" value="NZ_BAAAQD010000020.1"/>
</dbReference>
<dbReference type="Pfam" id="PF00723">
    <property type="entry name" value="Glyco_hydro_15"/>
    <property type="match status" value="1"/>
</dbReference>
<dbReference type="Gene3D" id="1.50.10.10">
    <property type="match status" value="1"/>
</dbReference>
<dbReference type="SUPFAM" id="SSF48208">
    <property type="entry name" value="Six-hairpin glycosidases"/>
    <property type="match status" value="1"/>
</dbReference>
<protein>
    <submittedName>
        <fullName evidence="3">Glycoside hydrolase family 15 protein</fullName>
    </submittedName>
</protein>
<dbReference type="Proteomes" id="UP001501470">
    <property type="component" value="Unassembled WGS sequence"/>
</dbReference>
<dbReference type="EMBL" id="BAAAQD010000020">
    <property type="protein sequence ID" value="GAA1548429.1"/>
    <property type="molecule type" value="Genomic_DNA"/>
</dbReference>
<dbReference type="Pfam" id="PF19291">
    <property type="entry name" value="TREH_N"/>
    <property type="match status" value="1"/>
</dbReference>
<feature type="domain" description="GH15-like" evidence="1">
    <location>
        <begin position="249"/>
        <end position="585"/>
    </location>
</feature>
<evidence type="ECO:0000259" key="2">
    <source>
        <dbReference type="Pfam" id="PF19291"/>
    </source>
</evidence>
<comment type="caution">
    <text evidence="3">The sequence shown here is derived from an EMBL/GenBank/DDBJ whole genome shotgun (WGS) entry which is preliminary data.</text>
</comment>
<dbReference type="InterPro" id="IPR011613">
    <property type="entry name" value="GH15-like"/>
</dbReference>
<proteinExistence type="predicted"/>
<dbReference type="InterPro" id="IPR008928">
    <property type="entry name" value="6-hairpin_glycosidase_sf"/>
</dbReference>
<dbReference type="PANTHER" id="PTHR31616:SF10">
    <property type="entry name" value="TREHALASE"/>
    <property type="match status" value="1"/>
</dbReference>
<gene>
    <name evidence="3" type="ORF">GCM10009827_080900</name>
</gene>
<dbReference type="InterPro" id="IPR012341">
    <property type="entry name" value="6hp_glycosidase-like_sf"/>
</dbReference>
<keyword evidence="3" id="KW-0378">Hydrolase</keyword>
<name>A0ABN2BXY1_9ACTN</name>
<dbReference type="GO" id="GO:0016787">
    <property type="term" value="F:hydrolase activity"/>
    <property type="evidence" value="ECO:0007669"/>
    <property type="project" value="UniProtKB-KW"/>
</dbReference>
<dbReference type="PANTHER" id="PTHR31616">
    <property type="entry name" value="TREHALASE"/>
    <property type="match status" value="1"/>
</dbReference>
<accession>A0ABN2BXY1</accession>